<dbReference type="SUPFAM" id="SSF51695">
    <property type="entry name" value="PLC-like phosphodiesterases"/>
    <property type="match status" value="1"/>
</dbReference>
<evidence type="ECO:0000256" key="1">
    <source>
        <dbReference type="SAM" id="MobiDB-lite"/>
    </source>
</evidence>
<dbReference type="InterPro" id="IPR017946">
    <property type="entry name" value="PLC-like_Pdiesterase_TIM-brl"/>
</dbReference>
<evidence type="ECO:0000313" key="5">
    <source>
        <dbReference type="Proteomes" id="UP000318055"/>
    </source>
</evidence>
<proteinExistence type="predicted"/>
<feature type="compositionally biased region" description="Basic and acidic residues" evidence="1">
    <location>
        <begin position="1"/>
        <end position="12"/>
    </location>
</feature>
<evidence type="ECO:0000256" key="2">
    <source>
        <dbReference type="SAM" id="Phobius"/>
    </source>
</evidence>
<dbReference type="RefSeq" id="WP_145845806.1">
    <property type="nucleotide sequence ID" value="NZ_CP042239.1"/>
</dbReference>
<dbReference type="Proteomes" id="UP000318055">
    <property type="component" value="Chromosome"/>
</dbReference>
<keyword evidence="2" id="KW-0472">Membrane</keyword>
<feature type="domain" description="GP-PDE" evidence="3">
    <location>
        <begin position="70"/>
        <end position="303"/>
    </location>
</feature>
<protein>
    <recommendedName>
        <fullName evidence="3">GP-PDE domain-containing protein</fullName>
    </recommendedName>
</protein>
<gene>
    <name evidence="4" type="ORF">FPZ54_06305</name>
</gene>
<reference evidence="4 5" key="1">
    <citation type="submission" date="2019-07" db="EMBL/GenBank/DDBJ databases">
        <title>Sphingomonas alkalisoli sp. nov., isolated from rhizosphere soil of Suaedae salsa.</title>
        <authorList>
            <person name="Zhang H."/>
            <person name="Xu L."/>
            <person name="Zhang J.-X."/>
            <person name="Sun J.-Q."/>
        </authorList>
    </citation>
    <scope>NUCLEOTIDE SEQUENCE [LARGE SCALE GENOMIC DNA]</scope>
    <source>
        <strain evidence="4 5">XS-10</strain>
    </source>
</reference>
<name>A0A518RE03_9SPHN</name>
<dbReference type="Pfam" id="PF03009">
    <property type="entry name" value="GDPD"/>
    <property type="match status" value="2"/>
</dbReference>
<accession>A0A518RE03</accession>
<evidence type="ECO:0000313" key="4">
    <source>
        <dbReference type="EMBL" id="QDX25668.1"/>
    </source>
</evidence>
<keyword evidence="5" id="KW-1185">Reference proteome</keyword>
<dbReference type="PROSITE" id="PS51704">
    <property type="entry name" value="GP_PDE"/>
    <property type="match status" value="1"/>
</dbReference>
<feature type="transmembrane region" description="Helical" evidence="2">
    <location>
        <begin position="33"/>
        <end position="52"/>
    </location>
</feature>
<keyword evidence="2" id="KW-0812">Transmembrane</keyword>
<dbReference type="InterPro" id="IPR030395">
    <property type="entry name" value="GP_PDE_dom"/>
</dbReference>
<sequence>MTSAAQDRHDEAPGPGGETVHGEVTRRRWRKQWLAFSLLLLFGLLALFQWWIERPSLTLGGQAVDLNLPIDLISHAGAGLPVATYSNSVEALDLAVARGHRAIEIDLHETRDGHLIAAHDWDETYRELHPASLPGLFLRPLIGVAAPSHSEFIAERMRGGLTPLDAAHLAAWLKAHPAVSIVTDAKGDNLTTLRTLLALGIRQEQIIPQIYSRGELAAVRRLGFGRVIYTLYRDIGIPLQEVAEFARANGVAVTIHDARASPAAIALFRRRQVPLYVHTVNDPERARILADWGVTGVYTDFLY</sequence>
<dbReference type="EMBL" id="CP042239">
    <property type="protein sequence ID" value="QDX25668.1"/>
    <property type="molecule type" value="Genomic_DNA"/>
</dbReference>
<feature type="region of interest" description="Disordered" evidence="1">
    <location>
        <begin position="1"/>
        <end position="23"/>
    </location>
</feature>
<dbReference type="GO" id="GO:0006629">
    <property type="term" value="P:lipid metabolic process"/>
    <property type="evidence" value="ECO:0007669"/>
    <property type="project" value="InterPro"/>
</dbReference>
<organism evidence="4 5">
    <name type="scientific">Sphingomonas suaedae</name>
    <dbReference type="NCBI Taxonomy" id="2599297"/>
    <lineage>
        <taxon>Bacteria</taxon>
        <taxon>Pseudomonadati</taxon>
        <taxon>Pseudomonadota</taxon>
        <taxon>Alphaproteobacteria</taxon>
        <taxon>Sphingomonadales</taxon>
        <taxon>Sphingomonadaceae</taxon>
        <taxon>Sphingomonas</taxon>
    </lineage>
</organism>
<dbReference type="KEGG" id="ssua:FPZ54_06305"/>
<dbReference type="GO" id="GO:0008081">
    <property type="term" value="F:phosphoric diester hydrolase activity"/>
    <property type="evidence" value="ECO:0007669"/>
    <property type="project" value="InterPro"/>
</dbReference>
<dbReference type="AlphaFoldDB" id="A0A518RE03"/>
<evidence type="ECO:0000259" key="3">
    <source>
        <dbReference type="PROSITE" id="PS51704"/>
    </source>
</evidence>
<keyword evidence="2" id="KW-1133">Transmembrane helix</keyword>
<dbReference type="Gene3D" id="3.20.20.190">
    <property type="entry name" value="Phosphatidylinositol (PI) phosphodiesterase"/>
    <property type="match status" value="1"/>
</dbReference>
<dbReference type="PANTHER" id="PTHR46211:SF1">
    <property type="entry name" value="GLYCEROPHOSPHODIESTER PHOSPHODIESTERASE, CYTOPLASMIC"/>
    <property type="match status" value="1"/>
</dbReference>
<dbReference type="PANTHER" id="PTHR46211">
    <property type="entry name" value="GLYCEROPHOSPHORYL DIESTER PHOSPHODIESTERASE"/>
    <property type="match status" value="1"/>
</dbReference>
<dbReference type="OrthoDB" id="1854250at2"/>